<dbReference type="Pfam" id="PF09534">
    <property type="entry name" value="Trp_oprn_chp"/>
    <property type="match status" value="1"/>
</dbReference>
<proteinExistence type="predicted"/>
<keyword evidence="2" id="KW-0812">Transmembrane</keyword>
<organism evidence="3 4">
    <name type="scientific">Corynebacterium tuscaniense</name>
    <dbReference type="NCBI Taxonomy" id="302449"/>
    <lineage>
        <taxon>Bacteria</taxon>
        <taxon>Bacillati</taxon>
        <taxon>Actinomycetota</taxon>
        <taxon>Actinomycetes</taxon>
        <taxon>Mycobacteriales</taxon>
        <taxon>Corynebacteriaceae</taxon>
        <taxon>Corynebacterium</taxon>
    </lineage>
</organism>
<evidence type="ECO:0000256" key="1">
    <source>
        <dbReference type="SAM" id="MobiDB-lite"/>
    </source>
</evidence>
<feature type="transmembrane region" description="Helical" evidence="2">
    <location>
        <begin position="131"/>
        <end position="153"/>
    </location>
</feature>
<dbReference type="InterPro" id="IPR019051">
    <property type="entry name" value="Trp_biosyn_TM_oprn/chp"/>
</dbReference>
<keyword evidence="4" id="KW-1185">Reference proteome</keyword>
<dbReference type="NCBIfam" id="TIGR02234">
    <property type="entry name" value="trp_oprn_chp"/>
    <property type="match status" value="1"/>
</dbReference>
<sequence>MNRIGALLMGLGGLVLWLASRLTWLTADYADDRTGDGSAPINGAEWSTEVTAVVLVLLAATIAGLALRRWGRRIVGAVGAVAAAAVTVAPLGLLLGTPDPERVSALLLYDIEDNDATITSWADITAVNTAVVPPVLAVVGALIAVVGGLILAVRPGQDAATMSKYEKSSQRKEKIEQDLEAEPQSGRVLWDAIDADIDPTEDNRHT</sequence>
<feature type="compositionally biased region" description="Basic and acidic residues" evidence="1">
    <location>
        <begin position="164"/>
        <end position="177"/>
    </location>
</feature>
<dbReference type="InterPro" id="IPR011746">
    <property type="entry name" value="Trp_synth-assoc_CHP"/>
</dbReference>
<evidence type="ECO:0000313" key="4">
    <source>
        <dbReference type="Proteomes" id="UP000235836"/>
    </source>
</evidence>
<comment type="caution">
    <text evidence="3">The sequence shown here is derived from an EMBL/GenBank/DDBJ whole genome shotgun (WGS) entry which is preliminary data.</text>
</comment>
<feature type="transmembrane region" description="Helical" evidence="2">
    <location>
        <begin position="74"/>
        <end position="95"/>
    </location>
</feature>
<evidence type="ECO:0000256" key="2">
    <source>
        <dbReference type="SAM" id="Phobius"/>
    </source>
</evidence>
<keyword evidence="2" id="KW-1133">Transmembrane helix</keyword>
<feature type="transmembrane region" description="Helical" evidence="2">
    <location>
        <begin position="50"/>
        <end position="67"/>
    </location>
</feature>
<dbReference type="AlphaFoldDB" id="A0A2N6T549"/>
<accession>A0A2N6T549</accession>
<dbReference type="RefSeq" id="WP_102723853.1">
    <property type="nucleotide sequence ID" value="NZ_PNHG01000006.1"/>
</dbReference>
<dbReference type="Proteomes" id="UP000235836">
    <property type="component" value="Unassembled WGS sequence"/>
</dbReference>
<gene>
    <name evidence="3" type="ORF">CJ203_05405</name>
</gene>
<name>A0A2N6T549_9CORY</name>
<feature type="region of interest" description="Disordered" evidence="1">
    <location>
        <begin position="163"/>
        <end position="182"/>
    </location>
</feature>
<reference evidence="3 4" key="1">
    <citation type="submission" date="2017-09" db="EMBL/GenBank/DDBJ databases">
        <title>Bacterial strain isolated from the female urinary microbiota.</title>
        <authorList>
            <person name="Thomas-White K."/>
            <person name="Kumar N."/>
            <person name="Forster S."/>
            <person name="Putonti C."/>
            <person name="Lawley T."/>
            <person name="Wolfe A.J."/>
        </authorList>
    </citation>
    <scope>NUCLEOTIDE SEQUENCE [LARGE SCALE GENOMIC DNA]</scope>
    <source>
        <strain evidence="3 4">UMB0792</strain>
    </source>
</reference>
<keyword evidence="2" id="KW-0472">Membrane</keyword>
<dbReference type="EMBL" id="PNHG01000006">
    <property type="protein sequence ID" value="PMC64446.1"/>
    <property type="molecule type" value="Genomic_DNA"/>
</dbReference>
<protein>
    <submittedName>
        <fullName evidence="3">TIGR02234 family membrane protein</fullName>
    </submittedName>
</protein>
<evidence type="ECO:0000313" key="3">
    <source>
        <dbReference type="EMBL" id="PMC64446.1"/>
    </source>
</evidence>